<reference evidence="1" key="1">
    <citation type="journal article" date="2014" name="Front. Microbiol.">
        <title>High frequency of phylogenetically diverse reductive dehalogenase-homologous genes in deep subseafloor sedimentary metagenomes.</title>
        <authorList>
            <person name="Kawai M."/>
            <person name="Futagami T."/>
            <person name="Toyoda A."/>
            <person name="Takaki Y."/>
            <person name="Nishi S."/>
            <person name="Hori S."/>
            <person name="Arai W."/>
            <person name="Tsubouchi T."/>
            <person name="Morono Y."/>
            <person name="Uchiyama I."/>
            <person name="Ito T."/>
            <person name="Fujiyama A."/>
            <person name="Inagaki F."/>
            <person name="Takami H."/>
        </authorList>
    </citation>
    <scope>NUCLEOTIDE SEQUENCE</scope>
    <source>
        <strain evidence="1">Expedition CK06-06</strain>
    </source>
</reference>
<organism evidence="1">
    <name type="scientific">marine sediment metagenome</name>
    <dbReference type="NCBI Taxonomy" id="412755"/>
    <lineage>
        <taxon>unclassified sequences</taxon>
        <taxon>metagenomes</taxon>
        <taxon>ecological metagenomes</taxon>
    </lineage>
</organism>
<comment type="caution">
    <text evidence="1">The sequence shown here is derived from an EMBL/GenBank/DDBJ whole genome shotgun (WGS) entry which is preliminary data.</text>
</comment>
<proteinExistence type="predicted"/>
<sequence>MIAANIDTPWDIQHRSDNFLEGNWGLISGTPSQWGNLRPIPEFAQYQIPGIEDFWMASGSCHYSLGLTGWAGYNCYKRIAQKHDLWKPWEGRVY</sequence>
<evidence type="ECO:0000313" key="1">
    <source>
        <dbReference type="EMBL" id="GAI41582.1"/>
    </source>
</evidence>
<accession>X1NC53</accession>
<name>X1NC53_9ZZZZ</name>
<gene>
    <name evidence="1" type="ORF">S06H3_42798</name>
</gene>
<dbReference type="AlphaFoldDB" id="X1NC53"/>
<dbReference type="EMBL" id="BARV01026494">
    <property type="protein sequence ID" value="GAI41582.1"/>
    <property type="molecule type" value="Genomic_DNA"/>
</dbReference>
<protein>
    <submittedName>
        <fullName evidence="1">Uncharacterized protein</fullName>
    </submittedName>
</protein>